<organism evidence="2 3">
    <name type="scientific">Williamsia herbipolensis</name>
    <dbReference type="NCBI Taxonomy" id="1603258"/>
    <lineage>
        <taxon>Bacteria</taxon>
        <taxon>Bacillati</taxon>
        <taxon>Actinomycetota</taxon>
        <taxon>Actinomycetes</taxon>
        <taxon>Mycobacteriales</taxon>
        <taxon>Nocardiaceae</taxon>
        <taxon>Williamsia</taxon>
    </lineage>
</organism>
<keyword evidence="3" id="KW-1185">Reference proteome</keyword>
<reference evidence="2 3" key="1">
    <citation type="submission" date="2022-10" db="EMBL/GenBank/DDBJ databases">
        <title>The complete genomes of actinobacterial strains from the NBC collection.</title>
        <authorList>
            <person name="Joergensen T.S."/>
            <person name="Alvarez Arevalo M."/>
            <person name="Sterndorff E.B."/>
            <person name="Faurdal D."/>
            <person name="Vuksanovic O."/>
            <person name="Mourched A.-S."/>
            <person name="Charusanti P."/>
            <person name="Shaw S."/>
            <person name="Blin K."/>
            <person name="Weber T."/>
        </authorList>
    </citation>
    <scope>NUCLEOTIDE SEQUENCE [LARGE SCALE GENOMIC DNA]</scope>
    <source>
        <strain evidence="2 3">NBC_00319</strain>
    </source>
</reference>
<sequence>MSGQRFTTTPAGRYVLLVDGETGAQWPYLNQAAADAAADAANADPTHLRDSGATAVPPDVG</sequence>
<protein>
    <submittedName>
        <fullName evidence="2">Uncharacterized protein</fullName>
    </submittedName>
</protein>
<name>A0AAU4K072_9NOCA</name>
<dbReference type="AlphaFoldDB" id="A0AAU4K072"/>
<feature type="region of interest" description="Disordered" evidence="1">
    <location>
        <begin position="37"/>
        <end position="61"/>
    </location>
</feature>
<gene>
    <name evidence="2" type="ORF">OG579_17160</name>
</gene>
<dbReference type="RefSeq" id="WP_328856926.1">
    <property type="nucleotide sequence ID" value="NZ_CP108021.1"/>
</dbReference>
<dbReference type="EMBL" id="CP108021">
    <property type="protein sequence ID" value="WUM19417.1"/>
    <property type="molecule type" value="Genomic_DNA"/>
</dbReference>
<proteinExistence type="predicted"/>
<dbReference type="Proteomes" id="UP001432128">
    <property type="component" value="Chromosome"/>
</dbReference>
<evidence type="ECO:0000256" key="1">
    <source>
        <dbReference type="SAM" id="MobiDB-lite"/>
    </source>
</evidence>
<dbReference type="KEGG" id="whr:OG579_17160"/>
<evidence type="ECO:0000313" key="3">
    <source>
        <dbReference type="Proteomes" id="UP001432128"/>
    </source>
</evidence>
<evidence type="ECO:0000313" key="2">
    <source>
        <dbReference type="EMBL" id="WUM19417.1"/>
    </source>
</evidence>
<accession>A0AAU4K072</accession>